<name>A0ABW5DMJ2_9HYPH</name>
<protein>
    <submittedName>
        <fullName evidence="6">IclR family transcriptional regulator</fullName>
    </submittedName>
</protein>
<dbReference type="SMART" id="SM00346">
    <property type="entry name" value="HTH_ICLR"/>
    <property type="match status" value="1"/>
</dbReference>
<dbReference type="Gene3D" id="3.30.450.40">
    <property type="match status" value="2"/>
</dbReference>
<dbReference type="SUPFAM" id="SSF55781">
    <property type="entry name" value="GAF domain-like"/>
    <property type="match status" value="1"/>
</dbReference>
<keyword evidence="2" id="KW-0238">DNA-binding</keyword>
<evidence type="ECO:0000313" key="6">
    <source>
        <dbReference type="EMBL" id="MFD2261194.1"/>
    </source>
</evidence>
<keyword evidence="1" id="KW-0805">Transcription regulation</keyword>
<reference evidence="7" key="1">
    <citation type="journal article" date="2019" name="Int. J. Syst. Evol. Microbiol.">
        <title>The Global Catalogue of Microorganisms (GCM) 10K type strain sequencing project: providing services to taxonomists for standard genome sequencing and annotation.</title>
        <authorList>
            <consortium name="The Broad Institute Genomics Platform"/>
            <consortium name="The Broad Institute Genome Sequencing Center for Infectious Disease"/>
            <person name="Wu L."/>
            <person name="Ma J."/>
        </authorList>
    </citation>
    <scope>NUCLEOTIDE SEQUENCE [LARGE SCALE GENOMIC DNA]</scope>
    <source>
        <strain evidence="7">KCTC 23707</strain>
    </source>
</reference>
<dbReference type="PROSITE" id="PS51077">
    <property type="entry name" value="HTH_ICLR"/>
    <property type="match status" value="1"/>
</dbReference>
<comment type="caution">
    <text evidence="6">The sequence shown here is derived from an EMBL/GenBank/DDBJ whole genome shotgun (WGS) entry which is preliminary data.</text>
</comment>
<dbReference type="SUPFAM" id="SSF46785">
    <property type="entry name" value="Winged helix' DNA-binding domain"/>
    <property type="match status" value="1"/>
</dbReference>
<dbReference type="PANTHER" id="PTHR30136:SF39">
    <property type="entry name" value="TRANSCRIPTIONAL REGULATORY PROTEIN"/>
    <property type="match status" value="1"/>
</dbReference>
<dbReference type="PANTHER" id="PTHR30136">
    <property type="entry name" value="HELIX-TURN-HELIX TRANSCRIPTIONAL REGULATOR, ICLR FAMILY"/>
    <property type="match status" value="1"/>
</dbReference>
<proteinExistence type="predicted"/>
<evidence type="ECO:0000313" key="7">
    <source>
        <dbReference type="Proteomes" id="UP001597373"/>
    </source>
</evidence>
<dbReference type="Pfam" id="PF09339">
    <property type="entry name" value="HTH_IclR"/>
    <property type="match status" value="1"/>
</dbReference>
<dbReference type="InterPro" id="IPR050707">
    <property type="entry name" value="HTH_MetabolicPath_Reg"/>
</dbReference>
<sequence length="234" mass="26217">MNNYGVEAVERALQLLEAFDDTQEAFELRELAARTGFSKPVIMRLAASLERYGYLRRDAQGRYLLGPNLWRLGARYRRNFSIEDVIRPILEEMVARTQETAAFYVRAGDRRICLYRQNSQRRARHHVEIGDQLPLNAGAAGHLILAYAGAEGPLYDEIRARGYHFSHGERDPDVSGIAAPVFRDRGEFVGALITSGLRTRIEPAVEELLPVTIKAARKASGLLGHAPAKETESI</sequence>
<feature type="domain" description="IclR-ED" evidence="5">
    <location>
        <begin position="68"/>
        <end position="225"/>
    </location>
</feature>
<dbReference type="InterPro" id="IPR005471">
    <property type="entry name" value="Tscrpt_reg_IclR_N"/>
</dbReference>
<dbReference type="PROSITE" id="PS51078">
    <property type="entry name" value="ICLR_ED"/>
    <property type="match status" value="1"/>
</dbReference>
<evidence type="ECO:0000256" key="3">
    <source>
        <dbReference type="ARBA" id="ARBA00023163"/>
    </source>
</evidence>
<dbReference type="Proteomes" id="UP001597373">
    <property type="component" value="Unassembled WGS sequence"/>
</dbReference>
<evidence type="ECO:0000259" key="5">
    <source>
        <dbReference type="PROSITE" id="PS51078"/>
    </source>
</evidence>
<dbReference type="InterPro" id="IPR036390">
    <property type="entry name" value="WH_DNA-bd_sf"/>
</dbReference>
<evidence type="ECO:0000256" key="1">
    <source>
        <dbReference type="ARBA" id="ARBA00023015"/>
    </source>
</evidence>
<organism evidence="6 7">
    <name type="scientific">Chelativorans composti</name>
    <dbReference type="NCBI Taxonomy" id="768533"/>
    <lineage>
        <taxon>Bacteria</taxon>
        <taxon>Pseudomonadati</taxon>
        <taxon>Pseudomonadota</taxon>
        <taxon>Alphaproteobacteria</taxon>
        <taxon>Hyphomicrobiales</taxon>
        <taxon>Phyllobacteriaceae</taxon>
        <taxon>Chelativorans</taxon>
    </lineage>
</organism>
<dbReference type="EMBL" id="JBHUIR010000062">
    <property type="protein sequence ID" value="MFD2261194.1"/>
    <property type="molecule type" value="Genomic_DNA"/>
</dbReference>
<evidence type="ECO:0000256" key="2">
    <source>
        <dbReference type="ARBA" id="ARBA00023125"/>
    </source>
</evidence>
<dbReference type="InterPro" id="IPR029016">
    <property type="entry name" value="GAF-like_dom_sf"/>
</dbReference>
<feature type="domain" description="HTH iclR-type" evidence="4">
    <location>
        <begin position="6"/>
        <end position="67"/>
    </location>
</feature>
<accession>A0ABW5DMJ2</accession>
<evidence type="ECO:0000259" key="4">
    <source>
        <dbReference type="PROSITE" id="PS51077"/>
    </source>
</evidence>
<dbReference type="RefSeq" id="WP_345099825.1">
    <property type="nucleotide sequence ID" value="NZ_BAABGS010000071.1"/>
</dbReference>
<dbReference type="Pfam" id="PF01614">
    <property type="entry name" value="IclR_C"/>
    <property type="match status" value="2"/>
</dbReference>
<dbReference type="InterPro" id="IPR014757">
    <property type="entry name" value="Tscrpt_reg_IclR_C"/>
</dbReference>
<keyword evidence="7" id="KW-1185">Reference proteome</keyword>
<dbReference type="Gene3D" id="1.10.10.10">
    <property type="entry name" value="Winged helix-like DNA-binding domain superfamily/Winged helix DNA-binding domain"/>
    <property type="match status" value="1"/>
</dbReference>
<keyword evidence="3" id="KW-0804">Transcription</keyword>
<gene>
    <name evidence="6" type="ORF">ACFSMZ_15700</name>
</gene>
<dbReference type="InterPro" id="IPR036388">
    <property type="entry name" value="WH-like_DNA-bd_sf"/>
</dbReference>